<feature type="transmembrane region" description="Helical" evidence="4">
    <location>
        <begin position="21"/>
        <end position="38"/>
    </location>
</feature>
<evidence type="ECO:0000256" key="3">
    <source>
        <dbReference type="ARBA" id="ARBA00023136"/>
    </source>
</evidence>
<dbReference type="EMBL" id="CAJPWZ010001349">
    <property type="protein sequence ID" value="CAG2213308.1"/>
    <property type="molecule type" value="Genomic_DNA"/>
</dbReference>
<keyword evidence="6" id="KW-1185">Reference proteome</keyword>
<evidence type="ECO:0000313" key="5">
    <source>
        <dbReference type="EMBL" id="CAG2213308.1"/>
    </source>
</evidence>
<evidence type="ECO:0000256" key="2">
    <source>
        <dbReference type="ARBA" id="ARBA00022989"/>
    </source>
</evidence>
<sequence length="443" mass="48889">MVKMAEEEKVGQTTLTTTEKVVKTIFLVLTWVMIGLFTEITGPTQKDLIIKTSSDYELVSRAISGRSAGYFIGAVIGGPLVDKLGHYCDLMIAVCLDGAAIATVIVPYCGNVSLLWFLLALGGTFEGVINIAGQKIILNIWQEKATGPMHVLHFGFGMGSFIVPQILNPFLAVLSPSPENITETANITLVSFVSPTIASNGTELYLKESRIETGYLIIGIIVASLSVVFYIYQCFFRQLAGERKILNGNDTLVGGDRLYGKFIRSYAIDKHKFSGDNGSLLNTEFWISFAVGRFLGLFTGRYIPIRVLILIEVFGAFITVILLEIFARDSDLALWILTASMGFFVAPLFPSGIAWGDFHVEFTGFAITFVLMGGALGGMSYLWVIGYLYEYYGYDMFLHQLVAYGIIMIFLTIMMTIVGKRHGGRFENRVSEVNVNELAIKKN</sequence>
<dbReference type="AlphaFoldDB" id="A0A8S3S8M3"/>
<keyword evidence="1 4" id="KW-0812">Transmembrane</keyword>
<name>A0A8S3S8M3_MYTED</name>
<feature type="transmembrane region" description="Helical" evidence="4">
    <location>
        <begin position="90"/>
        <end position="108"/>
    </location>
</feature>
<dbReference type="OrthoDB" id="546893at2759"/>
<protein>
    <submittedName>
        <fullName evidence="5">NAGLT1</fullName>
    </submittedName>
</protein>
<keyword evidence="3 4" id="KW-0472">Membrane</keyword>
<feature type="transmembrane region" description="Helical" evidence="4">
    <location>
        <begin position="214"/>
        <end position="235"/>
    </location>
</feature>
<organism evidence="5 6">
    <name type="scientific">Mytilus edulis</name>
    <name type="common">Blue mussel</name>
    <dbReference type="NCBI Taxonomy" id="6550"/>
    <lineage>
        <taxon>Eukaryota</taxon>
        <taxon>Metazoa</taxon>
        <taxon>Spiralia</taxon>
        <taxon>Lophotrochozoa</taxon>
        <taxon>Mollusca</taxon>
        <taxon>Bivalvia</taxon>
        <taxon>Autobranchia</taxon>
        <taxon>Pteriomorphia</taxon>
        <taxon>Mytilida</taxon>
        <taxon>Mytiloidea</taxon>
        <taxon>Mytilidae</taxon>
        <taxon>Mytilinae</taxon>
        <taxon>Mytilus</taxon>
    </lineage>
</organism>
<accession>A0A8S3S8M3</accession>
<feature type="transmembrane region" description="Helical" evidence="4">
    <location>
        <begin position="401"/>
        <end position="419"/>
    </location>
</feature>
<evidence type="ECO:0000256" key="1">
    <source>
        <dbReference type="ARBA" id="ARBA00022692"/>
    </source>
</evidence>
<proteinExistence type="predicted"/>
<dbReference type="SUPFAM" id="SSF103473">
    <property type="entry name" value="MFS general substrate transporter"/>
    <property type="match status" value="1"/>
</dbReference>
<keyword evidence="2 4" id="KW-1133">Transmembrane helix</keyword>
<feature type="transmembrane region" description="Helical" evidence="4">
    <location>
        <begin position="362"/>
        <end position="389"/>
    </location>
</feature>
<gene>
    <name evidence="5" type="ORF">MEDL_27233</name>
</gene>
<evidence type="ECO:0000313" key="6">
    <source>
        <dbReference type="Proteomes" id="UP000683360"/>
    </source>
</evidence>
<dbReference type="Gene3D" id="1.20.1250.20">
    <property type="entry name" value="MFS general substrate transporter like domains"/>
    <property type="match status" value="2"/>
</dbReference>
<feature type="transmembrane region" description="Helical" evidence="4">
    <location>
        <begin position="332"/>
        <end position="350"/>
    </location>
</feature>
<feature type="transmembrane region" description="Helical" evidence="4">
    <location>
        <begin position="303"/>
        <end position="326"/>
    </location>
</feature>
<reference evidence="5" key="1">
    <citation type="submission" date="2021-03" db="EMBL/GenBank/DDBJ databases">
        <authorList>
            <person name="Bekaert M."/>
        </authorList>
    </citation>
    <scope>NUCLEOTIDE SEQUENCE</scope>
</reference>
<comment type="caution">
    <text evidence="5">The sequence shown here is derived from an EMBL/GenBank/DDBJ whole genome shotgun (WGS) entry which is preliminary data.</text>
</comment>
<dbReference type="PANTHER" id="PTHR23121:SF9">
    <property type="entry name" value="SODIUM-DEPENDENT GLUCOSE TRANSPORTER 1"/>
    <property type="match status" value="1"/>
</dbReference>
<feature type="transmembrane region" description="Helical" evidence="4">
    <location>
        <begin position="114"/>
        <end position="133"/>
    </location>
</feature>
<dbReference type="InterPro" id="IPR036259">
    <property type="entry name" value="MFS_trans_sf"/>
</dbReference>
<feature type="transmembrane region" description="Helical" evidence="4">
    <location>
        <begin position="145"/>
        <end position="167"/>
    </location>
</feature>
<dbReference type="PANTHER" id="PTHR23121">
    <property type="entry name" value="SODIUM-DEPENDENT GLUCOSE TRANSPORTER 1"/>
    <property type="match status" value="1"/>
</dbReference>
<feature type="transmembrane region" description="Helical" evidence="4">
    <location>
        <begin position="58"/>
        <end position="78"/>
    </location>
</feature>
<dbReference type="Proteomes" id="UP000683360">
    <property type="component" value="Unassembled WGS sequence"/>
</dbReference>
<evidence type="ECO:0000256" key="4">
    <source>
        <dbReference type="SAM" id="Phobius"/>
    </source>
</evidence>